<proteinExistence type="predicted"/>
<dbReference type="Proteomes" id="UP001321047">
    <property type="component" value="Unassembled WGS sequence"/>
</dbReference>
<organism evidence="1 2">
    <name type="scientific">Natronosalvus hydrolyticus</name>
    <dbReference type="NCBI Taxonomy" id="2979988"/>
    <lineage>
        <taxon>Archaea</taxon>
        <taxon>Methanobacteriati</taxon>
        <taxon>Methanobacteriota</taxon>
        <taxon>Stenosarchaea group</taxon>
        <taxon>Halobacteria</taxon>
        <taxon>Halobacteriales</taxon>
        <taxon>Natrialbaceae</taxon>
        <taxon>Natronosalvus</taxon>
    </lineage>
</organism>
<name>A0AAP3E7M4_9EURY</name>
<keyword evidence="2" id="KW-1185">Reference proteome</keyword>
<sequence length="131" mass="15199">METDPDIQDAFDYEEEAGDFHRGLFRRYVVEREDLPEPEIVAVSDTDDEHRSAIEYFSEGVFGETAEDAGDPVGWVWVEAGDPYHDALYAGVDSEIRGCINTLIYKHDWQVTQTTERGEEWVDDMEEKPWY</sequence>
<evidence type="ECO:0000313" key="1">
    <source>
        <dbReference type="EMBL" id="MCU4752379.1"/>
    </source>
</evidence>
<accession>A0AAP3E7M4</accession>
<dbReference type="RefSeq" id="WP_342808719.1">
    <property type="nucleotide sequence ID" value="NZ_JAOPJZ010000006.1"/>
</dbReference>
<protein>
    <submittedName>
        <fullName evidence="1">Uncharacterized protein</fullName>
    </submittedName>
</protein>
<dbReference type="AlphaFoldDB" id="A0AAP3E7M4"/>
<comment type="caution">
    <text evidence="1">The sequence shown here is derived from an EMBL/GenBank/DDBJ whole genome shotgun (WGS) entry which is preliminary data.</text>
</comment>
<dbReference type="EMBL" id="JAOPJZ010000006">
    <property type="protein sequence ID" value="MCU4752379.1"/>
    <property type="molecule type" value="Genomic_DNA"/>
</dbReference>
<gene>
    <name evidence="1" type="ORF">OB919_10330</name>
</gene>
<reference evidence="1 2" key="1">
    <citation type="submission" date="2022-09" db="EMBL/GenBank/DDBJ databases">
        <title>Enrichment on poylsaccharides allowed isolation of novel metabolic and taxonomic groups of Haloarchaea.</title>
        <authorList>
            <person name="Sorokin D.Y."/>
            <person name="Elcheninov A.G."/>
            <person name="Khizhniak T.V."/>
            <person name="Kolganova T.V."/>
            <person name="Kublanov I.V."/>
        </authorList>
    </citation>
    <scope>NUCLEOTIDE SEQUENCE [LARGE SCALE GENOMIC DNA]</scope>
    <source>
        <strain evidence="1 2">AArc-curdl1</strain>
    </source>
</reference>
<evidence type="ECO:0000313" key="2">
    <source>
        <dbReference type="Proteomes" id="UP001321047"/>
    </source>
</evidence>